<dbReference type="GO" id="GO:0018826">
    <property type="term" value="F:methionine gamma-lyase activity"/>
    <property type="evidence" value="ECO:0007669"/>
    <property type="project" value="UniProtKB-EC"/>
</dbReference>
<dbReference type="InterPro" id="IPR000277">
    <property type="entry name" value="Cys/Met-Metab_PyrdxlP-dep_enz"/>
</dbReference>
<evidence type="ECO:0000256" key="3">
    <source>
        <dbReference type="ARBA" id="ARBA00012222"/>
    </source>
</evidence>
<evidence type="ECO:0000256" key="5">
    <source>
        <dbReference type="ARBA" id="ARBA00022898"/>
    </source>
</evidence>
<evidence type="ECO:0000256" key="1">
    <source>
        <dbReference type="ARBA" id="ARBA00001933"/>
    </source>
</evidence>
<sequence length="414" mass="44755">MAREFEFEGFETKSIHAADPRSEAFGSLTVPLYMTSTYVFPDAETGGARFAGEEQGMIYSRIANPTVDVLEKAMAQLEGAEAGLAFGSGMGAISAVLIAMVKSGDHILCSDGLYGCTYGLLTMLKEKFGVEFDLVDMSDMERVRAMMRPQTKVVYVETPINPTLKVVDLQAVSEIAHAGGAQLVVDNTFMTPYLQQPLKHGADVVVHSATKYLGGHGDLIAGVAVGSKAFLDELRFSTLKDIGAVMAPMEAWLILRGLKTLSLRMERHCENAHKVYTYLANHPKVSKVYFPGAPDHPQQELIARQMRGSSGMIAFEVQTLEAGRTLMNSVRLAQLAVSLGEATTLIQHPASMTHAVVPADVRRDEMGIADGLVRLSVGLEHPDDIIADLEQALAKIPVQQPESAKVDTDPHTAA</sequence>
<comment type="catalytic activity">
    <reaction evidence="7">
        <text>L-methionine + H2O = methanethiol + 2-oxobutanoate + NH4(+)</text>
        <dbReference type="Rhea" id="RHEA:23800"/>
        <dbReference type="ChEBI" id="CHEBI:15377"/>
        <dbReference type="ChEBI" id="CHEBI:16007"/>
        <dbReference type="ChEBI" id="CHEBI:16763"/>
        <dbReference type="ChEBI" id="CHEBI:28938"/>
        <dbReference type="ChEBI" id="CHEBI:57844"/>
        <dbReference type="EC" id="4.4.1.11"/>
    </reaction>
</comment>
<evidence type="ECO:0000256" key="8">
    <source>
        <dbReference type="RuleBase" id="RU362118"/>
    </source>
</evidence>
<keyword evidence="6 9" id="KW-0456">Lyase</keyword>
<dbReference type="Gene3D" id="3.40.640.10">
    <property type="entry name" value="Type I PLP-dependent aspartate aminotransferase-like (Major domain)"/>
    <property type="match status" value="1"/>
</dbReference>
<dbReference type="EMBL" id="JAEQNB010000003">
    <property type="protein sequence ID" value="MBL0387262.1"/>
    <property type="molecule type" value="Genomic_DNA"/>
</dbReference>
<dbReference type="Gene3D" id="3.90.1150.10">
    <property type="entry name" value="Aspartate Aminotransferase, domain 1"/>
    <property type="match status" value="1"/>
</dbReference>
<dbReference type="InterPro" id="IPR054542">
    <property type="entry name" value="Cys_met_metab_PP"/>
</dbReference>
<dbReference type="Proteomes" id="UP000602284">
    <property type="component" value="Unassembled WGS sequence"/>
</dbReference>
<dbReference type="PROSITE" id="PS00868">
    <property type="entry name" value="CYS_MET_METAB_PP"/>
    <property type="match status" value="1"/>
</dbReference>
<dbReference type="CDD" id="cd00614">
    <property type="entry name" value="CGS_like"/>
    <property type="match status" value="1"/>
</dbReference>
<dbReference type="InterPro" id="IPR015422">
    <property type="entry name" value="PyrdxlP-dep_Trfase_small"/>
</dbReference>
<dbReference type="InterPro" id="IPR015424">
    <property type="entry name" value="PyrdxlP-dep_Trfase"/>
</dbReference>
<proteinExistence type="inferred from homology"/>
<dbReference type="PANTHER" id="PTHR11808">
    <property type="entry name" value="TRANS-SULFURATION ENZYME FAMILY MEMBER"/>
    <property type="match status" value="1"/>
</dbReference>
<keyword evidence="10" id="KW-1185">Reference proteome</keyword>
<dbReference type="RefSeq" id="WP_201635083.1">
    <property type="nucleotide sequence ID" value="NZ_JAEQNB010000003.1"/>
</dbReference>
<evidence type="ECO:0000256" key="6">
    <source>
        <dbReference type="ARBA" id="ARBA00023239"/>
    </source>
</evidence>
<reference evidence="9 10" key="1">
    <citation type="submission" date="2021-01" db="EMBL/GenBank/DDBJ databases">
        <title>Tumebacillus sp. strain ITR2 16S ribosomal RNA gene Genome sequencing and assembly.</title>
        <authorList>
            <person name="Kang M."/>
        </authorList>
    </citation>
    <scope>NUCLEOTIDE SEQUENCE [LARGE SCALE GENOMIC DNA]</scope>
    <source>
        <strain evidence="9 10">ITR2</strain>
    </source>
</reference>
<protein>
    <recommendedName>
        <fullName evidence="4">L-methionine gamma-lyase</fullName>
        <ecNumber evidence="3">4.4.1.11</ecNumber>
    </recommendedName>
</protein>
<dbReference type="NCBIfam" id="TIGR01328">
    <property type="entry name" value="met_gam_lyase"/>
    <property type="match status" value="1"/>
</dbReference>
<gene>
    <name evidence="9" type="primary">megL</name>
    <name evidence="9" type="ORF">JJB07_11430</name>
</gene>
<evidence type="ECO:0000256" key="7">
    <source>
        <dbReference type="ARBA" id="ARBA00049180"/>
    </source>
</evidence>
<name>A0ABS1JAE8_9BACL</name>
<dbReference type="InterPro" id="IPR006237">
    <property type="entry name" value="L-Met_gamma_lys"/>
</dbReference>
<dbReference type="PIRSF" id="PIRSF001434">
    <property type="entry name" value="CGS"/>
    <property type="match status" value="1"/>
</dbReference>
<comment type="cofactor">
    <cofactor evidence="1 8">
        <name>pyridoxal 5'-phosphate</name>
        <dbReference type="ChEBI" id="CHEBI:597326"/>
    </cofactor>
</comment>
<comment type="similarity">
    <text evidence="2">Belongs to the trans-sulfuration enzymes family. L-methionine gamma-lyase subfamily.</text>
</comment>
<dbReference type="Pfam" id="PF01053">
    <property type="entry name" value="Cys_Met_Meta_PP"/>
    <property type="match status" value="1"/>
</dbReference>
<evidence type="ECO:0000256" key="4">
    <source>
        <dbReference type="ARBA" id="ARBA00019040"/>
    </source>
</evidence>
<keyword evidence="5 8" id="KW-0663">Pyridoxal phosphate</keyword>
<dbReference type="SUPFAM" id="SSF53383">
    <property type="entry name" value="PLP-dependent transferases"/>
    <property type="match status" value="1"/>
</dbReference>
<evidence type="ECO:0000313" key="10">
    <source>
        <dbReference type="Proteomes" id="UP000602284"/>
    </source>
</evidence>
<accession>A0ABS1JAE8</accession>
<dbReference type="EC" id="4.4.1.11" evidence="3"/>
<organism evidence="9 10">
    <name type="scientific">Tumebacillus amylolyticus</name>
    <dbReference type="NCBI Taxonomy" id="2801339"/>
    <lineage>
        <taxon>Bacteria</taxon>
        <taxon>Bacillati</taxon>
        <taxon>Bacillota</taxon>
        <taxon>Bacilli</taxon>
        <taxon>Bacillales</taxon>
        <taxon>Alicyclobacillaceae</taxon>
        <taxon>Tumebacillus</taxon>
    </lineage>
</organism>
<evidence type="ECO:0000313" key="9">
    <source>
        <dbReference type="EMBL" id="MBL0387262.1"/>
    </source>
</evidence>
<evidence type="ECO:0000256" key="2">
    <source>
        <dbReference type="ARBA" id="ARBA00008667"/>
    </source>
</evidence>
<dbReference type="PANTHER" id="PTHR11808:SF80">
    <property type="entry name" value="CYSTATHIONINE GAMMA-LYASE"/>
    <property type="match status" value="1"/>
</dbReference>
<comment type="caution">
    <text evidence="9">The sequence shown here is derived from an EMBL/GenBank/DDBJ whole genome shotgun (WGS) entry which is preliminary data.</text>
</comment>
<dbReference type="InterPro" id="IPR015421">
    <property type="entry name" value="PyrdxlP-dep_Trfase_major"/>
</dbReference>